<keyword evidence="5 14" id="KW-0812">Transmembrane</keyword>
<evidence type="ECO:0000313" key="16">
    <source>
        <dbReference type="Proteomes" id="UP001180020"/>
    </source>
</evidence>
<keyword evidence="16" id="KW-1185">Reference proteome</keyword>
<dbReference type="GO" id="GO:0010417">
    <property type="term" value="P:glucuronoxylan biosynthetic process"/>
    <property type="evidence" value="ECO:0007669"/>
    <property type="project" value="TreeGrafter"/>
</dbReference>
<evidence type="ECO:0000256" key="4">
    <source>
        <dbReference type="ARBA" id="ARBA00022679"/>
    </source>
</evidence>
<keyword evidence="10" id="KW-0325">Glycoprotein</keyword>
<dbReference type="CDD" id="cd00218">
    <property type="entry name" value="GlcAT-I"/>
    <property type="match status" value="1"/>
</dbReference>
<reference evidence="15" key="2">
    <citation type="submission" date="2023-06" db="EMBL/GenBank/DDBJ databases">
        <authorList>
            <person name="Ma L."/>
            <person name="Liu K.-W."/>
            <person name="Li Z."/>
            <person name="Hsiao Y.-Y."/>
            <person name="Qi Y."/>
            <person name="Fu T."/>
            <person name="Tang G."/>
            <person name="Zhang D."/>
            <person name="Sun W.-H."/>
            <person name="Liu D.-K."/>
            <person name="Li Y."/>
            <person name="Chen G.-Z."/>
            <person name="Liu X.-D."/>
            <person name="Liao X.-Y."/>
            <person name="Jiang Y.-T."/>
            <person name="Yu X."/>
            <person name="Hao Y."/>
            <person name="Huang J."/>
            <person name="Zhao X.-W."/>
            <person name="Ke S."/>
            <person name="Chen Y.-Y."/>
            <person name="Wu W.-L."/>
            <person name="Hsu J.-L."/>
            <person name="Lin Y.-F."/>
            <person name="Huang M.-D."/>
            <person name="Li C.-Y."/>
            <person name="Huang L."/>
            <person name="Wang Z.-W."/>
            <person name="Zhao X."/>
            <person name="Zhong W.-Y."/>
            <person name="Peng D.-H."/>
            <person name="Ahmad S."/>
            <person name="Lan S."/>
            <person name="Zhang J.-S."/>
            <person name="Tsai W.-C."/>
            <person name="Van De Peer Y."/>
            <person name="Liu Z.-J."/>
        </authorList>
    </citation>
    <scope>NUCLEOTIDE SEQUENCE</scope>
    <source>
        <strain evidence="15">CP</strain>
        <tissue evidence="15">Leaves</tissue>
    </source>
</reference>
<evidence type="ECO:0000256" key="7">
    <source>
        <dbReference type="ARBA" id="ARBA00022989"/>
    </source>
</evidence>
<gene>
    <name evidence="15" type="primary">IRX9H</name>
    <name evidence="15" type="ORF">QJS10_CPA06g00715</name>
</gene>
<dbReference type="Gene3D" id="3.90.550.10">
    <property type="entry name" value="Spore Coat Polysaccharide Biosynthesis Protein SpsA, Chain A"/>
    <property type="match status" value="1"/>
</dbReference>
<keyword evidence="12" id="KW-0464">Manganese</keyword>
<keyword evidence="8 14" id="KW-0333">Golgi apparatus</keyword>
<evidence type="ECO:0000256" key="12">
    <source>
        <dbReference type="PIRSR" id="PIRSR605027-3"/>
    </source>
</evidence>
<dbReference type="GO" id="GO:0000139">
    <property type="term" value="C:Golgi membrane"/>
    <property type="evidence" value="ECO:0007669"/>
    <property type="project" value="UniProtKB-SubCell"/>
</dbReference>
<evidence type="ECO:0000256" key="2">
    <source>
        <dbReference type="ARBA" id="ARBA00007706"/>
    </source>
</evidence>
<comment type="caution">
    <text evidence="15">The sequence shown here is derived from an EMBL/GenBank/DDBJ whole genome shotgun (WGS) entry which is preliminary data.</text>
</comment>
<evidence type="ECO:0000256" key="14">
    <source>
        <dbReference type="RuleBase" id="RU363127"/>
    </source>
</evidence>
<comment type="similarity">
    <text evidence="2 14">Belongs to the glycosyltransferase 43 family.</text>
</comment>
<feature type="transmembrane region" description="Helical" evidence="14">
    <location>
        <begin position="41"/>
        <end position="65"/>
    </location>
</feature>
<comment type="caution">
    <text evidence="14">Lacks conserved residue(s) required for the propagation of feature annotation.</text>
</comment>
<dbReference type="Proteomes" id="UP001180020">
    <property type="component" value="Unassembled WGS sequence"/>
</dbReference>
<dbReference type="Pfam" id="PF03360">
    <property type="entry name" value="Glyco_transf_43"/>
    <property type="match status" value="1"/>
</dbReference>
<evidence type="ECO:0000256" key="9">
    <source>
        <dbReference type="ARBA" id="ARBA00023136"/>
    </source>
</evidence>
<dbReference type="GO" id="GO:0015018">
    <property type="term" value="F:galactosylgalactosylxylosylprotein 3-beta-glucuronosyltransferase activity"/>
    <property type="evidence" value="ECO:0007669"/>
    <property type="project" value="InterPro"/>
</dbReference>
<feature type="binding site" evidence="12">
    <location>
        <position position="285"/>
    </location>
    <ligand>
        <name>Mn(2+)</name>
        <dbReference type="ChEBI" id="CHEBI:29035"/>
    </ligand>
</feature>
<reference evidence="15" key="1">
    <citation type="journal article" date="2023" name="Nat. Commun.">
        <title>Diploid and tetraploid genomes of Acorus and the evolution of monocots.</title>
        <authorList>
            <person name="Ma L."/>
            <person name="Liu K.W."/>
            <person name="Li Z."/>
            <person name="Hsiao Y.Y."/>
            <person name="Qi Y."/>
            <person name="Fu T."/>
            <person name="Tang G.D."/>
            <person name="Zhang D."/>
            <person name="Sun W.H."/>
            <person name="Liu D.K."/>
            <person name="Li Y."/>
            <person name="Chen G.Z."/>
            <person name="Liu X.D."/>
            <person name="Liao X.Y."/>
            <person name="Jiang Y.T."/>
            <person name="Yu X."/>
            <person name="Hao Y."/>
            <person name="Huang J."/>
            <person name="Zhao X.W."/>
            <person name="Ke S."/>
            <person name="Chen Y.Y."/>
            <person name="Wu W.L."/>
            <person name="Hsu J.L."/>
            <person name="Lin Y.F."/>
            <person name="Huang M.D."/>
            <person name="Li C.Y."/>
            <person name="Huang L."/>
            <person name="Wang Z.W."/>
            <person name="Zhao X."/>
            <person name="Zhong W.Y."/>
            <person name="Peng D.H."/>
            <person name="Ahmad S."/>
            <person name="Lan S."/>
            <person name="Zhang J.S."/>
            <person name="Tsai W.C."/>
            <person name="Van de Peer Y."/>
            <person name="Liu Z.J."/>
        </authorList>
    </citation>
    <scope>NUCLEOTIDE SEQUENCE</scope>
    <source>
        <strain evidence="15">CP</strain>
    </source>
</reference>
<evidence type="ECO:0000256" key="13">
    <source>
        <dbReference type="PIRSR" id="PIRSR605027-4"/>
    </source>
</evidence>
<feature type="site" description="Interaction with galactose moiety of substrate glycoprotein" evidence="13">
    <location>
        <position position="320"/>
    </location>
</feature>
<dbReference type="SUPFAM" id="SSF53448">
    <property type="entry name" value="Nucleotide-diphospho-sugar transferases"/>
    <property type="match status" value="1"/>
</dbReference>
<organism evidence="15 16">
    <name type="scientific">Acorus calamus</name>
    <name type="common">Sweet flag</name>
    <dbReference type="NCBI Taxonomy" id="4465"/>
    <lineage>
        <taxon>Eukaryota</taxon>
        <taxon>Viridiplantae</taxon>
        <taxon>Streptophyta</taxon>
        <taxon>Embryophyta</taxon>
        <taxon>Tracheophyta</taxon>
        <taxon>Spermatophyta</taxon>
        <taxon>Magnoliopsida</taxon>
        <taxon>Liliopsida</taxon>
        <taxon>Acoraceae</taxon>
        <taxon>Acorus</taxon>
    </lineage>
</organism>
<dbReference type="EMBL" id="JAUJYO010000006">
    <property type="protein sequence ID" value="KAK1314852.1"/>
    <property type="molecule type" value="Genomic_DNA"/>
</dbReference>
<evidence type="ECO:0000256" key="3">
    <source>
        <dbReference type="ARBA" id="ARBA00022676"/>
    </source>
</evidence>
<dbReference type="GO" id="GO:0071555">
    <property type="term" value="P:cell wall organization"/>
    <property type="evidence" value="ECO:0007669"/>
    <property type="project" value="UniProtKB-KW"/>
</dbReference>
<evidence type="ECO:0000256" key="6">
    <source>
        <dbReference type="ARBA" id="ARBA00022968"/>
    </source>
</evidence>
<evidence type="ECO:0000256" key="11">
    <source>
        <dbReference type="ARBA" id="ARBA00023316"/>
    </source>
</evidence>
<dbReference type="FunFam" id="3.90.550.10:FF:000064">
    <property type="entry name" value="Glycosyltransferases"/>
    <property type="match status" value="1"/>
</dbReference>
<dbReference type="GO" id="GO:0042285">
    <property type="term" value="F:xylosyltransferase activity"/>
    <property type="evidence" value="ECO:0007669"/>
    <property type="project" value="TreeGrafter"/>
</dbReference>
<feature type="transmembrane region" description="Helical" evidence="14">
    <location>
        <begin position="93"/>
        <end position="113"/>
    </location>
</feature>
<evidence type="ECO:0000256" key="1">
    <source>
        <dbReference type="ARBA" id="ARBA00004323"/>
    </source>
</evidence>
<dbReference type="InterPro" id="IPR029044">
    <property type="entry name" value="Nucleotide-diphossugar_trans"/>
</dbReference>
<keyword evidence="7 14" id="KW-1133">Transmembrane helix</keyword>
<keyword evidence="12" id="KW-0479">Metal-binding</keyword>
<proteinExistence type="inferred from homology"/>
<keyword evidence="11 14" id="KW-0961">Cell wall biogenesis/degradation</keyword>
<dbReference type="AlphaFoldDB" id="A0AAV9ENA7"/>
<keyword evidence="3" id="KW-0328">Glycosyltransferase</keyword>
<evidence type="ECO:0000256" key="8">
    <source>
        <dbReference type="ARBA" id="ARBA00023034"/>
    </source>
</evidence>
<comment type="function">
    <text evidence="14">Involved in the synthesis of glucuronoxylan hemicellulose in secondary cell walls.</text>
</comment>
<accession>A0AAV9ENA7</accession>
<keyword evidence="6 14" id="KW-0735">Signal-anchor</keyword>
<evidence type="ECO:0000256" key="10">
    <source>
        <dbReference type="ARBA" id="ARBA00023180"/>
    </source>
</evidence>
<evidence type="ECO:0000313" key="15">
    <source>
        <dbReference type="EMBL" id="KAK1314852.1"/>
    </source>
</evidence>
<comment type="cofactor">
    <cofactor evidence="12">
        <name>Mn(2+)</name>
        <dbReference type="ChEBI" id="CHEBI:29035"/>
    </cofactor>
</comment>
<dbReference type="EC" id="2.4.-.-" evidence="14"/>
<sequence>MLRMMPFRRTVSMVERGVTGQNGEVNLDSPSLNRSSYTHKFLPYGGSLASFFGGSVDLFFIFGRIRTSAFCLMRRSSRGASERSKPKGMVRDVLVRFFICFIIGIFIGFTPFVSVDFSKNIVSKNHAFSFVEEHPTIKAGDSSQDSSDSKIKTSMGLVAKQELTNEISSTFHEPPLFQESDLVYRKLLIIVTPTYVRPFQAYHLSRLAFNLRLVPPPLLWIVVENSSQSAETAELLRKTGLVYRHLVCMDNSTSIKDMGVRQRNVALSHIEKHRLDGIVYFADDDNIYSLDLFEQMRNIRRFGTWPVGMLAENKNKANLEGPVCNGSQVLGWHTKERSDSVQRFHVGMSGFAFNSTILWDPRRWHRPTMNPIRHLDTKGTTFVEQIVEDESQMEGLANNCSKIMVWHLHLEAPELSYPLGWSMQKNLEVVAPLS</sequence>
<keyword evidence="4 14" id="KW-0808">Transferase</keyword>
<dbReference type="GO" id="GO:0046872">
    <property type="term" value="F:metal ion binding"/>
    <property type="evidence" value="ECO:0007669"/>
    <property type="project" value="UniProtKB-KW"/>
</dbReference>
<protein>
    <recommendedName>
        <fullName evidence="14">Glycosyltransferases</fullName>
        <ecNumber evidence="14">2.4.-.-</ecNumber>
    </recommendedName>
</protein>
<name>A0AAV9ENA7_ACOCL</name>
<keyword evidence="9 14" id="KW-0472">Membrane</keyword>
<dbReference type="InterPro" id="IPR005027">
    <property type="entry name" value="Glyco_trans_43"/>
</dbReference>
<dbReference type="GO" id="GO:0009834">
    <property type="term" value="P:plant-type secondary cell wall biogenesis"/>
    <property type="evidence" value="ECO:0007669"/>
    <property type="project" value="TreeGrafter"/>
</dbReference>
<comment type="subcellular location">
    <subcellularLocation>
        <location evidence="1 14">Golgi apparatus membrane</location>
        <topology evidence="1 14">Single-pass type II membrane protein</topology>
    </subcellularLocation>
</comment>
<dbReference type="PANTHER" id="PTHR10896">
    <property type="entry name" value="GALACTOSYLGALACTOSYLXYLOSYLPROTEIN 3-BETA-GLUCURONOSYLTRANSFERASE BETA-1,3-GLUCURONYLTRANSFERASE"/>
    <property type="match status" value="1"/>
</dbReference>
<evidence type="ECO:0000256" key="5">
    <source>
        <dbReference type="ARBA" id="ARBA00022692"/>
    </source>
</evidence>
<dbReference type="PANTHER" id="PTHR10896:SF20">
    <property type="entry name" value="BETA-1,4-XYLOSYLTRANSFERASE IRX9L-RELATED"/>
    <property type="match status" value="1"/>
</dbReference>